<dbReference type="SUPFAM" id="SSF52172">
    <property type="entry name" value="CheY-like"/>
    <property type="match status" value="2"/>
</dbReference>
<dbReference type="InterPro" id="IPR036097">
    <property type="entry name" value="HisK_dim/P_sf"/>
</dbReference>
<dbReference type="SMART" id="SM00448">
    <property type="entry name" value="REC"/>
    <property type="match status" value="2"/>
</dbReference>
<dbReference type="SMART" id="SM00388">
    <property type="entry name" value="HisKA"/>
    <property type="match status" value="1"/>
</dbReference>
<dbReference type="InterPro" id="IPR003594">
    <property type="entry name" value="HATPase_dom"/>
</dbReference>
<feature type="domain" description="Response regulatory" evidence="4">
    <location>
        <begin position="1"/>
        <end position="101"/>
    </location>
</feature>
<dbReference type="Pfam" id="PF02518">
    <property type="entry name" value="HATPase_c"/>
    <property type="match status" value="1"/>
</dbReference>
<organism evidence="5">
    <name type="scientific">hydrothermal vent metagenome</name>
    <dbReference type="NCBI Taxonomy" id="652676"/>
    <lineage>
        <taxon>unclassified sequences</taxon>
        <taxon>metagenomes</taxon>
        <taxon>ecological metagenomes</taxon>
    </lineage>
</organism>
<feature type="domain" description="Histidine kinase" evidence="3">
    <location>
        <begin position="164"/>
        <end position="388"/>
    </location>
</feature>
<evidence type="ECO:0000313" key="5">
    <source>
        <dbReference type="EMBL" id="VAX19027.1"/>
    </source>
</evidence>
<dbReference type="SUPFAM" id="SSF55874">
    <property type="entry name" value="ATPase domain of HSP90 chaperone/DNA topoisomerase II/histidine kinase"/>
    <property type="match status" value="1"/>
</dbReference>
<dbReference type="InterPro" id="IPR011006">
    <property type="entry name" value="CheY-like_superfamily"/>
</dbReference>
<dbReference type="SUPFAM" id="SSF47384">
    <property type="entry name" value="Homodimeric domain of signal transducing histidine kinase"/>
    <property type="match status" value="1"/>
</dbReference>
<dbReference type="InterPro" id="IPR005467">
    <property type="entry name" value="His_kinase_dom"/>
</dbReference>
<dbReference type="Pfam" id="PF00512">
    <property type="entry name" value="HisKA"/>
    <property type="match status" value="1"/>
</dbReference>
<dbReference type="InterPro" id="IPR003661">
    <property type="entry name" value="HisK_dim/P_dom"/>
</dbReference>
<feature type="domain" description="Response regulatory" evidence="4">
    <location>
        <begin position="407"/>
        <end position="523"/>
    </location>
</feature>
<dbReference type="PANTHER" id="PTHR43547">
    <property type="entry name" value="TWO-COMPONENT HISTIDINE KINASE"/>
    <property type="match status" value="1"/>
</dbReference>
<dbReference type="EMBL" id="UOGB01000131">
    <property type="protein sequence ID" value="VAX19027.1"/>
    <property type="molecule type" value="Genomic_DNA"/>
</dbReference>
<feature type="coiled-coil region" evidence="2">
    <location>
        <begin position="107"/>
        <end position="148"/>
    </location>
</feature>
<dbReference type="SMART" id="SM00387">
    <property type="entry name" value="HATPase_c"/>
    <property type="match status" value="1"/>
</dbReference>
<keyword evidence="1" id="KW-0597">Phosphoprotein</keyword>
<dbReference type="PROSITE" id="PS50109">
    <property type="entry name" value="HIS_KIN"/>
    <property type="match status" value="1"/>
</dbReference>
<proteinExistence type="predicted"/>
<name>A0A3B1CQR0_9ZZZZ</name>
<dbReference type="InterPro" id="IPR036890">
    <property type="entry name" value="HATPase_C_sf"/>
</dbReference>
<evidence type="ECO:0000256" key="2">
    <source>
        <dbReference type="SAM" id="Coils"/>
    </source>
</evidence>
<accession>A0A3B1CQR0</accession>
<evidence type="ECO:0000259" key="3">
    <source>
        <dbReference type="PROSITE" id="PS50109"/>
    </source>
</evidence>
<dbReference type="PANTHER" id="PTHR43547:SF2">
    <property type="entry name" value="HYBRID SIGNAL TRANSDUCTION HISTIDINE KINASE C"/>
    <property type="match status" value="1"/>
</dbReference>
<protein>
    <recommendedName>
        <fullName evidence="6">Histidine kinase</fullName>
    </recommendedName>
</protein>
<dbReference type="InterPro" id="IPR001789">
    <property type="entry name" value="Sig_transdc_resp-reg_receiver"/>
</dbReference>
<feature type="non-terminal residue" evidence="5">
    <location>
        <position position="1"/>
    </location>
</feature>
<dbReference type="AlphaFoldDB" id="A0A3B1CQR0"/>
<reference evidence="5" key="1">
    <citation type="submission" date="2018-06" db="EMBL/GenBank/DDBJ databases">
        <authorList>
            <person name="Zhirakovskaya E."/>
        </authorList>
    </citation>
    <scope>NUCLEOTIDE SEQUENCE</scope>
</reference>
<gene>
    <name evidence="5" type="ORF">MNBD_NITROSPINAE03-914</name>
</gene>
<evidence type="ECO:0000259" key="4">
    <source>
        <dbReference type="PROSITE" id="PS50110"/>
    </source>
</evidence>
<dbReference type="CDD" id="cd17536">
    <property type="entry name" value="REC_YesN-like"/>
    <property type="match status" value="1"/>
</dbReference>
<dbReference type="Gene3D" id="1.10.287.130">
    <property type="match status" value="1"/>
</dbReference>
<dbReference type="PRINTS" id="PR00344">
    <property type="entry name" value="BCTRLSENSOR"/>
</dbReference>
<dbReference type="PROSITE" id="PS50110">
    <property type="entry name" value="RESPONSE_REGULATORY"/>
    <property type="match status" value="2"/>
</dbReference>
<dbReference type="GO" id="GO:0000155">
    <property type="term" value="F:phosphorelay sensor kinase activity"/>
    <property type="evidence" value="ECO:0007669"/>
    <property type="project" value="InterPro"/>
</dbReference>
<dbReference type="Pfam" id="PF00072">
    <property type="entry name" value="Response_reg"/>
    <property type="match status" value="2"/>
</dbReference>
<dbReference type="Gene3D" id="3.40.50.2300">
    <property type="match status" value="2"/>
</dbReference>
<dbReference type="InterPro" id="IPR004358">
    <property type="entry name" value="Sig_transdc_His_kin-like_C"/>
</dbReference>
<dbReference type="Gene3D" id="3.30.565.10">
    <property type="entry name" value="Histidine kinase-like ATPase, C-terminal domain"/>
    <property type="match status" value="1"/>
</dbReference>
<evidence type="ECO:0008006" key="6">
    <source>
        <dbReference type="Google" id="ProtNLM"/>
    </source>
</evidence>
<evidence type="ECO:0000256" key="1">
    <source>
        <dbReference type="ARBA" id="ARBA00022553"/>
    </source>
</evidence>
<keyword evidence="2" id="KW-0175">Coiled coil</keyword>
<dbReference type="CDD" id="cd00082">
    <property type="entry name" value="HisKA"/>
    <property type="match status" value="1"/>
</dbReference>
<sequence>KYIELDFNAVEIVEAANGAEALELADRWRPNVIVSDINMPVMDGLELLRRVKKTIPKTQIIICTGREDHDAPILALRAGASDYIMKPLNMEELSLAILRAKKQWETEDFLEKNAERLEKLVEKRTARLSTTNKKLRAERAMKKELESQYRQSLKMQAIGVLAGGIAHDFNNILSAIIGYTDLTMDKLPEGSRERDNLGEVMKAGRRAKDLVKQILTFSRQDDQEKKPVELYLIVKETLKLLRASVPSTIKMKEDIDPDSGSVLADATQMSQVVMNLCSNAEFAMREKGGELIVSLREVDVDNELAKNNPSLSDRKLIKFSITDEGYGIDSATIERIFDPFFTTKKAGEGTGLGLAAVHGIVTSHGGAITVKSKPGHGATFDVYFPKVDKPAVDEIKKIFQACKGNERILFIDDERPLVRLGMEALGQFGYDVVGETSSVEALNRFRKTPEKFDLVITDQTMPNIAGDELAREMIKIRSNIPVILCTGFSKTITPEKARDIGIRDFILKPVLANELAVTVRKTLDLSAE</sequence>